<gene>
    <name evidence="3" type="ORF">GCM10023161_21450</name>
</gene>
<comment type="similarity">
    <text evidence="1">Belongs to the AHA1 family.</text>
</comment>
<dbReference type="Gene3D" id="3.30.530.20">
    <property type="match status" value="1"/>
</dbReference>
<reference evidence="4" key="1">
    <citation type="journal article" date="2019" name="Int. J. Syst. Evol. Microbiol.">
        <title>The Global Catalogue of Microorganisms (GCM) 10K type strain sequencing project: providing services to taxonomists for standard genome sequencing and annotation.</title>
        <authorList>
            <consortium name="The Broad Institute Genomics Platform"/>
            <consortium name="The Broad Institute Genome Sequencing Center for Infectious Disease"/>
            <person name="Wu L."/>
            <person name="Ma J."/>
        </authorList>
    </citation>
    <scope>NUCLEOTIDE SEQUENCE [LARGE SCALE GENOMIC DNA]</scope>
    <source>
        <strain evidence="4">JCM 17782</strain>
    </source>
</reference>
<evidence type="ECO:0000256" key="1">
    <source>
        <dbReference type="ARBA" id="ARBA00006817"/>
    </source>
</evidence>
<feature type="domain" description="Activator of Hsp90 ATPase homologue 1/2-like C-terminal" evidence="2">
    <location>
        <begin position="42"/>
        <end position="181"/>
    </location>
</feature>
<keyword evidence="4" id="KW-1185">Reference proteome</keyword>
<dbReference type="CDD" id="cd08895">
    <property type="entry name" value="SRPBCC_CalC_Aha1-like_2"/>
    <property type="match status" value="1"/>
</dbReference>
<dbReference type="SUPFAM" id="SSF55961">
    <property type="entry name" value="Bet v1-like"/>
    <property type="match status" value="1"/>
</dbReference>
<evidence type="ECO:0000259" key="2">
    <source>
        <dbReference type="Pfam" id="PF08327"/>
    </source>
</evidence>
<dbReference type="Pfam" id="PF08327">
    <property type="entry name" value="AHSA1"/>
    <property type="match status" value="1"/>
</dbReference>
<organism evidence="3 4">
    <name type="scientific">Mycobacterium paraffinicum</name>
    <dbReference type="NCBI Taxonomy" id="53378"/>
    <lineage>
        <taxon>Bacteria</taxon>
        <taxon>Bacillati</taxon>
        <taxon>Actinomycetota</taxon>
        <taxon>Actinomycetes</taxon>
        <taxon>Mycobacteriales</taxon>
        <taxon>Mycobacteriaceae</taxon>
        <taxon>Mycobacterium</taxon>
    </lineage>
</organism>
<protein>
    <submittedName>
        <fullName evidence="3">SRPBCC family protein</fullName>
    </submittedName>
</protein>
<name>A0ABP8RKK6_9MYCO</name>
<accession>A0ABP8RKK6</accession>
<comment type="caution">
    <text evidence="3">The sequence shown here is derived from an EMBL/GenBank/DDBJ whole genome shotgun (WGS) entry which is preliminary data.</text>
</comment>
<proteinExistence type="inferred from homology"/>
<sequence length="189" mass="20209">MHYLRSTEVFIGDVTRWCSASPSSGNTGIVGRTDTASLMIAAPLSRVYAALVEAQALVEWLPPHGMSGKFEHFDARPGGTYRMRLTYAEPPESGGKSSGDSDVVAARFVQIVPDDRVVQAVDFESDDPSFAGTMTMTWAVTAVSAGSTRVDIRADDVPPGISVDDHLDGLRSSLANLAAYLTGRRADQD</sequence>
<evidence type="ECO:0000313" key="3">
    <source>
        <dbReference type="EMBL" id="GAA4540485.1"/>
    </source>
</evidence>
<evidence type="ECO:0000313" key="4">
    <source>
        <dbReference type="Proteomes" id="UP001501417"/>
    </source>
</evidence>
<dbReference type="Proteomes" id="UP001501417">
    <property type="component" value="Unassembled WGS sequence"/>
</dbReference>
<dbReference type="InterPro" id="IPR013538">
    <property type="entry name" value="ASHA1/2-like_C"/>
</dbReference>
<dbReference type="InterPro" id="IPR023393">
    <property type="entry name" value="START-like_dom_sf"/>
</dbReference>
<dbReference type="EMBL" id="BAABGF010000030">
    <property type="protein sequence ID" value="GAA4540485.1"/>
    <property type="molecule type" value="Genomic_DNA"/>
</dbReference>